<evidence type="ECO:0000313" key="1">
    <source>
        <dbReference type="EMBL" id="MPM55166.1"/>
    </source>
</evidence>
<dbReference type="EMBL" id="VSSQ01015144">
    <property type="protein sequence ID" value="MPM55166.1"/>
    <property type="molecule type" value="Genomic_DNA"/>
</dbReference>
<reference evidence="1" key="1">
    <citation type="submission" date="2019-08" db="EMBL/GenBank/DDBJ databases">
        <authorList>
            <person name="Kucharzyk K."/>
            <person name="Murdoch R.W."/>
            <person name="Higgins S."/>
            <person name="Loffler F."/>
        </authorList>
    </citation>
    <scope>NUCLEOTIDE SEQUENCE</scope>
</reference>
<organism evidence="1">
    <name type="scientific">bioreactor metagenome</name>
    <dbReference type="NCBI Taxonomy" id="1076179"/>
    <lineage>
        <taxon>unclassified sequences</taxon>
        <taxon>metagenomes</taxon>
        <taxon>ecological metagenomes</taxon>
    </lineage>
</organism>
<name>A0A645AQH7_9ZZZZ</name>
<protein>
    <submittedName>
        <fullName evidence="1">Uncharacterized protein</fullName>
    </submittedName>
</protein>
<dbReference type="AlphaFoldDB" id="A0A645AQH7"/>
<gene>
    <name evidence="1" type="ORF">SDC9_101959</name>
</gene>
<comment type="caution">
    <text evidence="1">The sequence shown here is derived from an EMBL/GenBank/DDBJ whole genome shotgun (WGS) entry which is preliminary data.</text>
</comment>
<sequence>MYLPLEKADIPSDAPQLRIQDLLITSVHQPRGTAGVPTQRMSLEGDTTLDEVVGHLLDGRLYRFPLLRFVLPPVERKRPGIEETKPLCIALFIESARTLILWLNDVHGLKPAAGKEKRMAYLLHLQFPVGKRAACFIAHYKLYLLLAMSEHIVIHGRAPHS</sequence>
<proteinExistence type="predicted"/>
<accession>A0A645AQH7</accession>